<reference evidence="2 3" key="1">
    <citation type="journal article" date="2002" name="Virology">
        <title>Sequence analysis of the complete genome of an iridovirus isolated from the tiger frog.</title>
        <authorList>
            <person name="He J.G."/>
            <person name="Lu L."/>
            <person name="Deng M."/>
            <person name="He H.H."/>
            <person name="Weng S.P."/>
            <person name="Wang X.H."/>
            <person name="Zhou S.Y."/>
            <person name="Long Q.X."/>
            <person name="Wang X.Z."/>
            <person name="Chan S.M."/>
        </authorList>
    </citation>
    <scope>NUCLEOTIDE SEQUENCE [LARGE SCALE GENOMIC DNA]</scope>
</reference>
<name>Q2WET4_RTRV</name>
<organismHost>
    <name type="scientific">Hoplobatrachus tigerinus</name>
    <name type="common">Indian bullfrog</name>
    <name type="synonym">Rana tigerina</name>
    <dbReference type="NCBI Taxonomy" id="103373"/>
</organismHost>
<evidence type="ECO:0000313" key="2">
    <source>
        <dbReference type="EMBL" id="ABB92307.1"/>
    </source>
</evidence>
<evidence type="ECO:0000256" key="1">
    <source>
        <dbReference type="SAM" id="MobiDB-lite"/>
    </source>
</evidence>
<accession>Q2WET4</accession>
<feature type="region of interest" description="Disordered" evidence="1">
    <location>
        <begin position="317"/>
        <end position="336"/>
    </location>
</feature>
<protein>
    <submittedName>
        <fullName evidence="2">Uncharacterized protein</fullName>
    </submittedName>
</protein>
<evidence type="ECO:0000313" key="3">
    <source>
        <dbReference type="Proteomes" id="UP000112308"/>
    </source>
</evidence>
<feature type="compositionally biased region" description="Pro residues" evidence="1">
    <location>
        <begin position="179"/>
        <end position="215"/>
    </location>
</feature>
<proteinExistence type="predicted"/>
<sequence length="409" mass="42815">MTFFVTVTLPGVVCRMHGELNLSFEQLCEVAFLIEDRRRPSNVTVKVVTVKGLTGSPDSVLVYSNGKYFCRDSDGSETLVVLCSVDNVALPVVKFVVVPAVGATQQAEAAPAVTAPTVPAVTAKAPAFTGFTPFKPTSVFPSFGQAPAQAVTAKAPAFTGFTPFKPTSVFPSFGQAPDTPAPDTPAPDTPAPDTPAPSTPAPSTPAPSTPAPSTPAPAVTAKAPAFTGFTPFKPTSVFPSFGQAPSTPAVNATAVSDPAVSAPASLFGPAQPSTSSMFAPPSSLFVPATAPAPSTSGIVNPSKLRRDAYVCPFATAEKERKEREQQQPASKGLNHDLATQEQLHPSLVSRFPSNYRVCPLPLQRMRARSVSSSSNRASKGLNHDLATHEQLHPSLVSRFPSNYRGSFLR</sequence>
<organism evidence="2 3">
    <name type="scientific">Rana tigrina ranavirus</name>
    <dbReference type="NCBI Taxonomy" id="160691"/>
    <lineage>
        <taxon>Viruses</taxon>
        <taxon>Varidnaviria</taxon>
        <taxon>Bamfordvirae</taxon>
        <taxon>Nucleocytoviricota</taxon>
        <taxon>Megaviricetes</taxon>
        <taxon>Pimascovirales</taxon>
        <taxon>Pimascovirales incertae sedis</taxon>
        <taxon>Iridoviridae</taxon>
        <taxon>Alphairidovirinae</taxon>
        <taxon>Ranavirus</taxon>
        <taxon>Ranavirus rana1</taxon>
        <taxon>Frog virus 3</taxon>
    </lineage>
</organism>
<dbReference type="Proteomes" id="UP000112308">
    <property type="component" value="Segment"/>
</dbReference>
<feature type="region of interest" description="Disordered" evidence="1">
    <location>
        <begin position="169"/>
        <end position="219"/>
    </location>
</feature>
<dbReference type="EMBL" id="AF389451">
    <property type="protein sequence ID" value="ABB92307.1"/>
    <property type="molecule type" value="Genomic_DNA"/>
</dbReference>